<evidence type="ECO:0000256" key="4">
    <source>
        <dbReference type="ARBA" id="ARBA00022528"/>
    </source>
</evidence>
<evidence type="ECO:0000256" key="9">
    <source>
        <dbReference type="SAM" id="SignalP"/>
    </source>
</evidence>
<reference evidence="10" key="1">
    <citation type="submission" date="2021-02" db="EMBL/GenBank/DDBJ databases">
        <title>First Annotated Genome of the Yellow-green Alga Tribonema minus.</title>
        <authorList>
            <person name="Mahan K.M."/>
        </authorList>
    </citation>
    <scope>NUCLEOTIDE SEQUENCE</scope>
    <source>
        <strain evidence="10">UTEX B ZZ1240</strain>
    </source>
</reference>
<protein>
    <recommendedName>
        <fullName evidence="12">Digalactosyldiacylglycerol synthase</fullName>
    </recommendedName>
</protein>
<dbReference type="Gene3D" id="3.40.50.2000">
    <property type="entry name" value="Glycogen Phosphorylase B"/>
    <property type="match status" value="1"/>
</dbReference>
<evidence type="ECO:0000256" key="5">
    <source>
        <dbReference type="ARBA" id="ARBA00022640"/>
    </source>
</evidence>
<feature type="region of interest" description="Disordered" evidence="8">
    <location>
        <begin position="532"/>
        <end position="562"/>
    </location>
</feature>
<feature type="signal peptide" evidence="9">
    <location>
        <begin position="1"/>
        <end position="29"/>
    </location>
</feature>
<evidence type="ECO:0000256" key="8">
    <source>
        <dbReference type="SAM" id="MobiDB-lite"/>
    </source>
</evidence>
<accession>A0A835ZE38</accession>
<evidence type="ECO:0008006" key="12">
    <source>
        <dbReference type="Google" id="ProtNLM"/>
    </source>
</evidence>
<keyword evidence="6" id="KW-0808">Transferase</keyword>
<organism evidence="10 11">
    <name type="scientific">Tribonema minus</name>
    <dbReference type="NCBI Taxonomy" id="303371"/>
    <lineage>
        <taxon>Eukaryota</taxon>
        <taxon>Sar</taxon>
        <taxon>Stramenopiles</taxon>
        <taxon>Ochrophyta</taxon>
        <taxon>PX clade</taxon>
        <taxon>Xanthophyceae</taxon>
        <taxon>Tribonematales</taxon>
        <taxon>Tribonemataceae</taxon>
        <taxon>Tribonema</taxon>
    </lineage>
</organism>
<comment type="subcellular location">
    <subcellularLocation>
        <location evidence="2">Membrane</location>
    </subcellularLocation>
    <subcellularLocation>
        <location evidence="1">Plastid</location>
        <location evidence="1">Chloroplast</location>
    </subcellularLocation>
</comment>
<feature type="chain" id="PRO_5032385592" description="Digalactosyldiacylglycerol synthase" evidence="9">
    <location>
        <begin position="30"/>
        <end position="562"/>
    </location>
</feature>
<dbReference type="SUPFAM" id="SSF53756">
    <property type="entry name" value="UDP-Glycosyltransferase/glycogen phosphorylase"/>
    <property type="match status" value="1"/>
</dbReference>
<dbReference type="InterPro" id="IPR044525">
    <property type="entry name" value="DGDG1/2"/>
</dbReference>
<proteinExistence type="inferred from homology"/>
<name>A0A835ZE38_9STRA</name>
<evidence type="ECO:0000256" key="1">
    <source>
        <dbReference type="ARBA" id="ARBA00004229"/>
    </source>
</evidence>
<evidence type="ECO:0000313" key="11">
    <source>
        <dbReference type="Proteomes" id="UP000664859"/>
    </source>
</evidence>
<comment type="caution">
    <text evidence="10">The sequence shown here is derived from an EMBL/GenBank/DDBJ whole genome shotgun (WGS) entry which is preliminary data.</text>
</comment>
<evidence type="ECO:0000256" key="7">
    <source>
        <dbReference type="ARBA" id="ARBA00023136"/>
    </source>
</evidence>
<feature type="compositionally biased region" description="Basic and acidic residues" evidence="8">
    <location>
        <begin position="535"/>
        <end position="545"/>
    </location>
</feature>
<evidence type="ECO:0000313" key="10">
    <source>
        <dbReference type="EMBL" id="KAG5192051.1"/>
    </source>
</evidence>
<sequence length="562" mass="63788">MRKQQKGRSLQTWVRSCLLLLILSPGASAAGKPSPGSSHDVMWMKGIMGKRRTVAPDKQSRLDMFTRRAKGQQQQEEEQEEHVRLRHLKKMIVLPESDIGLTDRRIWIITTASLPWLTGTSINPLLRAAVLTHDRDDGAVTLVLPFLRKPDDQQKVFPKGVVFSSTEEQEQSVRDWLEGAGLGDESKRLRFAFYEGRYDKGFGSILPAEDITKLIPPEEADVCILEEPEHLNWQRPPGQPWTSLFSHVIGIVHTNYLAYSAGYTVFAPLLTFFLRGLNKLVVRGYTDKVVKLSAVIQELAPEKEVVCNVHGVRTRFLEIGDQYARKEHDGGAYFIGKSLWAKGYKRLFDIMKHIKKHDESGLAQLQMDLYGSGPDRAAIERQAKKLHLPVTFHDGTDHANLDHFRVFVNPSVSEVLCTTIAEALAMAKWVVCARHPSNAFFYQFPNCLPFETAEEFASNLAYALRHQPQPLSKELRHMLTWEAATDRLVACSTITVAEFESRRHRMDRMCETGHRLATKKRKLPAIPRPLQVRTEQGERKRAADAHRKKALHLTSDAHTIST</sequence>
<dbReference type="Pfam" id="PF13692">
    <property type="entry name" value="Glyco_trans_1_4"/>
    <property type="match status" value="1"/>
</dbReference>
<evidence type="ECO:0000256" key="3">
    <source>
        <dbReference type="ARBA" id="ARBA00009481"/>
    </source>
</evidence>
<keyword evidence="7" id="KW-0472">Membrane</keyword>
<comment type="similarity">
    <text evidence="3">Belongs to the glycosyltransferase group 1 family. Glycosyltransferase 4 subfamily.</text>
</comment>
<evidence type="ECO:0000256" key="2">
    <source>
        <dbReference type="ARBA" id="ARBA00004370"/>
    </source>
</evidence>
<dbReference type="CDD" id="cd01635">
    <property type="entry name" value="Glycosyltransferase_GTB-type"/>
    <property type="match status" value="1"/>
</dbReference>
<dbReference type="GO" id="GO:0016020">
    <property type="term" value="C:membrane"/>
    <property type="evidence" value="ECO:0007669"/>
    <property type="project" value="UniProtKB-SubCell"/>
</dbReference>
<dbReference type="EMBL" id="JAFCMP010000011">
    <property type="protein sequence ID" value="KAG5192051.1"/>
    <property type="molecule type" value="Genomic_DNA"/>
</dbReference>
<keyword evidence="4" id="KW-0150">Chloroplast</keyword>
<dbReference type="GO" id="GO:0046481">
    <property type="term" value="F:digalactosyldiacylglycerol synthase activity"/>
    <property type="evidence" value="ECO:0007669"/>
    <property type="project" value="InterPro"/>
</dbReference>
<dbReference type="PANTHER" id="PTHR46132:SF1">
    <property type="entry name" value="DIGALACTOSYLDIACYLGLYCEROL SYNTHASE 2, CHLOROPLASTIC"/>
    <property type="match status" value="1"/>
</dbReference>
<keyword evidence="11" id="KW-1185">Reference proteome</keyword>
<gene>
    <name evidence="10" type="ORF">JKP88DRAFT_352085</name>
</gene>
<dbReference type="Proteomes" id="UP000664859">
    <property type="component" value="Unassembled WGS sequence"/>
</dbReference>
<dbReference type="AlphaFoldDB" id="A0A835ZE38"/>
<keyword evidence="9" id="KW-0732">Signal</keyword>
<dbReference type="PANTHER" id="PTHR46132">
    <property type="entry name" value="DIGALACTOSYLDIACYLGLYCEROL SYNTHASE 2, CHLOROPLASTIC"/>
    <property type="match status" value="1"/>
</dbReference>
<dbReference type="GO" id="GO:0009507">
    <property type="term" value="C:chloroplast"/>
    <property type="evidence" value="ECO:0007669"/>
    <property type="project" value="UniProtKB-SubCell"/>
</dbReference>
<dbReference type="OrthoDB" id="44480at2759"/>
<keyword evidence="5" id="KW-0934">Plastid</keyword>
<evidence type="ECO:0000256" key="6">
    <source>
        <dbReference type="ARBA" id="ARBA00022679"/>
    </source>
</evidence>